<dbReference type="PROSITE" id="PS01175">
    <property type="entry name" value="RIBONUCLEASE_II"/>
    <property type="match status" value="1"/>
</dbReference>
<dbReference type="InterPro" id="IPR012340">
    <property type="entry name" value="NA-bd_OB-fold"/>
</dbReference>
<dbReference type="GO" id="GO:0000175">
    <property type="term" value="F:3'-5'-RNA exonuclease activity"/>
    <property type="evidence" value="ECO:0007669"/>
    <property type="project" value="TreeGrafter"/>
</dbReference>
<reference evidence="3 4" key="2">
    <citation type="submission" date="2018-10" db="EMBL/GenBank/DDBJ databases">
        <authorList>
            <consortium name="Pathogen Informatics"/>
        </authorList>
    </citation>
    <scope>NUCLEOTIDE SEQUENCE [LARGE SCALE GENOMIC DNA]</scope>
</reference>
<keyword evidence="4" id="KW-1185">Reference proteome</keyword>
<keyword evidence="1" id="KW-0472">Membrane</keyword>
<feature type="transmembrane region" description="Helical" evidence="1">
    <location>
        <begin position="604"/>
        <end position="624"/>
    </location>
</feature>
<dbReference type="GO" id="GO:0003723">
    <property type="term" value="F:RNA binding"/>
    <property type="evidence" value="ECO:0007669"/>
    <property type="project" value="InterPro"/>
</dbReference>
<dbReference type="Gene3D" id="2.40.50.140">
    <property type="entry name" value="Nucleic acid-binding proteins"/>
    <property type="match status" value="1"/>
</dbReference>
<dbReference type="InterPro" id="IPR041093">
    <property type="entry name" value="Dis3l2-like_C"/>
</dbReference>
<dbReference type="InterPro" id="IPR022966">
    <property type="entry name" value="RNase_II/R_CS"/>
</dbReference>
<keyword evidence="1" id="KW-1133">Transmembrane helix</keyword>
<organism evidence="5">
    <name type="scientific">Enterobius vermicularis</name>
    <name type="common">Human pinworm</name>
    <dbReference type="NCBI Taxonomy" id="51028"/>
    <lineage>
        <taxon>Eukaryota</taxon>
        <taxon>Metazoa</taxon>
        <taxon>Ecdysozoa</taxon>
        <taxon>Nematoda</taxon>
        <taxon>Chromadorea</taxon>
        <taxon>Rhabditida</taxon>
        <taxon>Spirurina</taxon>
        <taxon>Oxyuridomorpha</taxon>
        <taxon>Oxyuroidea</taxon>
        <taxon>Oxyuridae</taxon>
        <taxon>Enterobius</taxon>
    </lineage>
</organism>
<dbReference type="Proteomes" id="UP000274131">
    <property type="component" value="Unassembled WGS sequence"/>
</dbReference>
<evidence type="ECO:0000256" key="1">
    <source>
        <dbReference type="SAM" id="Phobius"/>
    </source>
</evidence>
<dbReference type="PANTHER" id="PTHR23355">
    <property type="entry name" value="RIBONUCLEASE"/>
    <property type="match status" value="1"/>
</dbReference>
<dbReference type="PANTHER" id="PTHR23355:SF9">
    <property type="entry name" value="DIS3-LIKE EXONUCLEASE 2"/>
    <property type="match status" value="1"/>
</dbReference>
<dbReference type="InterPro" id="IPR050180">
    <property type="entry name" value="RNR_Ribonuclease"/>
</dbReference>
<evidence type="ECO:0000313" key="3">
    <source>
        <dbReference type="EMBL" id="VDD94034.1"/>
    </source>
</evidence>
<dbReference type="GO" id="GO:0000932">
    <property type="term" value="C:P-body"/>
    <property type="evidence" value="ECO:0007669"/>
    <property type="project" value="TreeGrafter"/>
</dbReference>
<dbReference type="WBParaSite" id="EVEC_0000937501-mRNA-1">
    <property type="protein sequence ID" value="EVEC_0000937501-mRNA-1"/>
    <property type="gene ID" value="EVEC_0000937501"/>
</dbReference>
<dbReference type="EMBL" id="UXUI01009610">
    <property type="protein sequence ID" value="VDD94034.1"/>
    <property type="molecule type" value="Genomic_DNA"/>
</dbReference>
<dbReference type="Pfam" id="PF17877">
    <property type="entry name" value="Dis3l2_C_term"/>
    <property type="match status" value="1"/>
</dbReference>
<dbReference type="Gene3D" id="2.40.50.700">
    <property type="match status" value="1"/>
</dbReference>
<feature type="domain" description="RNB" evidence="2">
    <location>
        <begin position="191"/>
        <end position="513"/>
    </location>
</feature>
<proteinExistence type="predicted"/>
<dbReference type="SUPFAM" id="SSF50249">
    <property type="entry name" value="Nucleic acid-binding proteins"/>
    <property type="match status" value="2"/>
</dbReference>
<evidence type="ECO:0000313" key="5">
    <source>
        <dbReference type="WBParaSite" id="EVEC_0000937501-mRNA-1"/>
    </source>
</evidence>
<evidence type="ECO:0000259" key="2">
    <source>
        <dbReference type="SMART" id="SM00955"/>
    </source>
</evidence>
<dbReference type="SMART" id="SM00955">
    <property type="entry name" value="RNB"/>
    <property type="match status" value="1"/>
</dbReference>
<dbReference type="InterPro" id="IPR041505">
    <property type="entry name" value="Dis3_CSD2"/>
</dbReference>
<dbReference type="STRING" id="51028.A0A0N4VF63"/>
<protein>
    <submittedName>
        <fullName evidence="5">RNB domain-containing protein</fullName>
    </submittedName>
</protein>
<dbReference type="GO" id="GO:0006402">
    <property type="term" value="P:mRNA catabolic process"/>
    <property type="evidence" value="ECO:0007669"/>
    <property type="project" value="TreeGrafter"/>
</dbReference>
<accession>A0A0N4VF63</accession>
<sequence>MFYTPHLSREEVQQGIADKTLFESTLRINQRRYEEGFVDNPEGEEEADILIYGLHDRNRALQGDVVIFRIKERCDWAVVEDHNLPDSLLQKTAEVVGIKEKKHSRIAAGTIKPLGDGSRKWVLFSPSDSRVPRMMVAADQAPKGFFNRPQDFSKFLYVAHMLEWPCTSLFAPGLVIYGHYSHFLQEDLKCRRDFRREVVFTIDPLTARDLDDALHIRAIEDCDGAGRPGWEVGVHIADVSHFVKPGTEVDMWASRRATSVYLVDRVIPMLPRALCEDLCSLLPGVERLTVSVVWNMDDEGNIYDEWFGKSVIRSCCKLAYEHVQVRILAIFLGNRRSKQGSLRIEQPKLCFDLTDKGTPRGVSIYERKQAHSLVEEFMLLANAAVARKIEGYFPDRALLRRHPPPRAYVFRNVLEKCKLMGFNVDGSSSSSLASSLREYSTRDKYNHQMIQVLSNLLLKSMRLAEYFCTGTVMDKSKYAHYALAAPYYTHFTSPIRRYPDIMVHRFLSAALGSEPDPPWNIKEISDIASYCNTKKLAAKTVSEIHAEMYFGLYVKACGPLVEKAVVLQVLDAAFDVLIIRYGLFKRVYVNVSDNNIKIIDKRDVYFRSFQIYFLFIFLSILTLFRNGWGTMSRCRDLSV</sequence>
<reference evidence="5" key="1">
    <citation type="submission" date="2017-02" db="UniProtKB">
        <authorList>
            <consortium name="WormBaseParasite"/>
        </authorList>
    </citation>
    <scope>IDENTIFICATION</scope>
</reference>
<dbReference type="Gene3D" id="2.40.50.690">
    <property type="match status" value="1"/>
</dbReference>
<name>A0A0N4VF63_ENTVE</name>
<dbReference type="OrthoDB" id="372421at2759"/>
<dbReference type="GO" id="GO:0010587">
    <property type="term" value="P:miRNA catabolic process"/>
    <property type="evidence" value="ECO:0007669"/>
    <property type="project" value="TreeGrafter"/>
</dbReference>
<dbReference type="AlphaFoldDB" id="A0A0N4VF63"/>
<keyword evidence="1" id="KW-0812">Transmembrane</keyword>
<gene>
    <name evidence="3" type="ORF">EVEC_LOCUS8785</name>
</gene>
<dbReference type="Pfam" id="PF17849">
    <property type="entry name" value="OB_Dis3"/>
    <property type="match status" value="1"/>
</dbReference>
<evidence type="ECO:0000313" key="4">
    <source>
        <dbReference type="Proteomes" id="UP000274131"/>
    </source>
</evidence>
<dbReference type="InterPro" id="IPR001900">
    <property type="entry name" value="RNase_II/R"/>
</dbReference>
<dbReference type="Pfam" id="PF00773">
    <property type="entry name" value="RNB"/>
    <property type="match status" value="2"/>
</dbReference>